<evidence type="ECO:0000313" key="3">
    <source>
        <dbReference type="Proteomes" id="UP000011754"/>
    </source>
</evidence>
<proteinExistence type="predicted"/>
<dbReference type="AlphaFoldDB" id="M3DSS1"/>
<dbReference type="Pfam" id="PF13180">
    <property type="entry name" value="PDZ_2"/>
    <property type="match status" value="1"/>
</dbReference>
<dbReference type="SUPFAM" id="SSF50156">
    <property type="entry name" value="PDZ domain-like"/>
    <property type="match status" value="1"/>
</dbReference>
<dbReference type="EMBL" id="AKWW02000016">
    <property type="protein sequence ID" value="EMF44213.1"/>
    <property type="molecule type" value="Genomic_DNA"/>
</dbReference>
<evidence type="ECO:0000313" key="2">
    <source>
        <dbReference type="EMBL" id="EMF44213.1"/>
    </source>
</evidence>
<dbReference type="Gene3D" id="2.30.42.10">
    <property type="match status" value="1"/>
</dbReference>
<feature type="non-terminal residue" evidence="2">
    <location>
        <position position="1"/>
    </location>
</feature>
<comment type="caution">
    <text evidence="2">The sequence shown here is derived from an EMBL/GenBank/DDBJ whole genome shotgun (WGS) entry which is preliminary data.</text>
</comment>
<dbReference type="Proteomes" id="UP000011754">
    <property type="component" value="Unassembled WGS sequence"/>
</dbReference>
<evidence type="ECO:0000259" key="1">
    <source>
        <dbReference type="PROSITE" id="PS50106"/>
    </source>
</evidence>
<protein>
    <submittedName>
        <fullName evidence="2">PDZ domain protein</fullName>
    </submittedName>
</protein>
<reference evidence="2 3" key="1">
    <citation type="submission" date="2013-01" db="EMBL/GenBank/DDBJ databases">
        <authorList>
            <person name="Harkins D.M."/>
            <person name="Durkin A.S."/>
            <person name="Brinkac L.M."/>
            <person name="Haft D.H."/>
            <person name="Selengut J.D."/>
            <person name="Sanka R."/>
            <person name="DePew J."/>
            <person name="Purushe J."/>
            <person name="Hartskeerl R.A."/>
            <person name="Ahmed A."/>
            <person name="van der Linden H."/>
            <person name="Goris M.G.A."/>
            <person name="Vinetz J.M."/>
            <person name="Sutton G.G."/>
            <person name="Nierman W.C."/>
            <person name="Fouts D.E."/>
        </authorList>
    </citation>
    <scope>NUCLEOTIDE SEQUENCE [LARGE SCALE GENOMIC DNA]</scope>
    <source>
        <strain evidence="2 3">TE 1992</strain>
    </source>
</reference>
<dbReference type="InterPro" id="IPR001478">
    <property type="entry name" value="PDZ"/>
</dbReference>
<dbReference type="PROSITE" id="PS50106">
    <property type="entry name" value="PDZ"/>
    <property type="match status" value="1"/>
</dbReference>
<name>M3DSS1_LEPIR</name>
<dbReference type="InterPro" id="IPR036034">
    <property type="entry name" value="PDZ_sf"/>
</dbReference>
<feature type="domain" description="PDZ" evidence="1">
    <location>
        <begin position="1"/>
        <end position="52"/>
    </location>
</feature>
<gene>
    <name evidence="2" type="ORF">LEP1GSC067_4402</name>
</gene>
<sequence length="52" mass="5523">KLNLSGGAVVVQIMNDSPADRAGIQLMDVITEISGTKINSPEEVVSTVKKIR</sequence>
<accession>M3DSS1</accession>
<organism evidence="2 3">
    <name type="scientific">Leptospira interrogans serovar Lora str. TE 1992</name>
    <dbReference type="NCBI Taxonomy" id="1193028"/>
    <lineage>
        <taxon>Bacteria</taxon>
        <taxon>Pseudomonadati</taxon>
        <taxon>Spirochaetota</taxon>
        <taxon>Spirochaetia</taxon>
        <taxon>Leptospirales</taxon>
        <taxon>Leptospiraceae</taxon>
        <taxon>Leptospira</taxon>
    </lineage>
</organism>